<name>A0ABD4T8Z4_9CYAN</name>
<keyword evidence="3" id="KW-1185">Reference proteome</keyword>
<gene>
    <name evidence="2" type="ORF">QQ91_0019970</name>
</gene>
<organism evidence="2 3">
    <name type="scientific">Lyngbya confervoides BDU141951</name>
    <dbReference type="NCBI Taxonomy" id="1574623"/>
    <lineage>
        <taxon>Bacteria</taxon>
        <taxon>Bacillati</taxon>
        <taxon>Cyanobacteriota</taxon>
        <taxon>Cyanophyceae</taxon>
        <taxon>Oscillatoriophycideae</taxon>
        <taxon>Oscillatoriales</taxon>
        <taxon>Microcoleaceae</taxon>
        <taxon>Lyngbya</taxon>
    </lineage>
</organism>
<dbReference type="Pfam" id="PF13614">
    <property type="entry name" value="AAA_31"/>
    <property type="match status" value="1"/>
</dbReference>
<sequence>MLGRVLARKGVPVLFIDADPQASLTAFLGVEIQEGRPTLLDVITQPASKVPLYTAIHEVPNEENLFLIPANNFLEGANHFLAASPISIRVLRDRLHQVGEDDDDKVVNNFGVIIVDPPPERSHLALTSMGCADFWVIPAEANVKGVQSLQRTKELVESYQSVTQGKLLGCIPFRAKWVGLNPTGQTKESMGVMASIMGEDQMLPHILESEIYKTAINEQVLPRDLGKPELEYPVDRIVELIKDFLGEYTNVVSEEAA</sequence>
<evidence type="ECO:0000259" key="1">
    <source>
        <dbReference type="Pfam" id="PF13614"/>
    </source>
</evidence>
<feature type="domain" description="AAA" evidence="1">
    <location>
        <begin position="2"/>
        <end position="158"/>
    </location>
</feature>
<dbReference type="PANTHER" id="PTHR13696:SF52">
    <property type="entry name" value="PARA FAMILY PROTEIN CT_582"/>
    <property type="match status" value="1"/>
</dbReference>
<dbReference type="SUPFAM" id="SSF52540">
    <property type="entry name" value="P-loop containing nucleoside triphosphate hydrolases"/>
    <property type="match status" value="1"/>
</dbReference>
<evidence type="ECO:0000313" key="3">
    <source>
        <dbReference type="Proteomes" id="UP000031561"/>
    </source>
</evidence>
<dbReference type="InterPro" id="IPR027417">
    <property type="entry name" value="P-loop_NTPase"/>
</dbReference>
<comment type="caution">
    <text evidence="2">The sequence shown here is derived from an EMBL/GenBank/DDBJ whole genome shotgun (WGS) entry which is preliminary data.</text>
</comment>
<proteinExistence type="predicted"/>
<evidence type="ECO:0000313" key="2">
    <source>
        <dbReference type="EMBL" id="MCM1985101.1"/>
    </source>
</evidence>
<protein>
    <submittedName>
        <fullName evidence="2">ParA family protein</fullName>
    </submittedName>
</protein>
<dbReference type="InterPro" id="IPR025669">
    <property type="entry name" value="AAA_dom"/>
</dbReference>
<dbReference type="InterPro" id="IPR050678">
    <property type="entry name" value="DNA_Partitioning_ATPase"/>
</dbReference>
<dbReference type="AlphaFoldDB" id="A0ABD4T8Z4"/>
<dbReference type="PANTHER" id="PTHR13696">
    <property type="entry name" value="P-LOOP CONTAINING NUCLEOSIDE TRIPHOSPHATE HYDROLASE"/>
    <property type="match status" value="1"/>
</dbReference>
<dbReference type="EMBL" id="JTHE03000112">
    <property type="protein sequence ID" value="MCM1985101.1"/>
    <property type="molecule type" value="Genomic_DNA"/>
</dbReference>
<dbReference type="Proteomes" id="UP000031561">
    <property type="component" value="Unassembled WGS sequence"/>
</dbReference>
<accession>A0ABD4T8Z4</accession>
<reference evidence="2 3" key="1">
    <citation type="journal article" date="2015" name="Genome Announc.">
        <title>Draft Genome Sequence of Filamentous Marine Cyanobacterium Lyngbya confervoides Strain BDU141951.</title>
        <authorList>
            <person name="Chandrababunaidu M.M."/>
            <person name="Sen D."/>
            <person name="Tripathy S."/>
        </authorList>
    </citation>
    <scope>NUCLEOTIDE SEQUENCE [LARGE SCALE GENOMIC DNA]</scope>
    <source>
        <strain evidence="2 3">BDU141951</strain>
    </source>
</reference>
<dbReference type="Gene3D" id="3.40.50.300">
    <property type="entry name" value="P-loop containing nucleotide triphosphate hydrolases"/>
    <property type="match status" value="1"/>
</dbReference>